<evidence type="ECO:0000313" key="2">
    <source>
        <dbReference type="EMBL" id="HIZ89407.1"/>
    </source>
</evidence>
<dbReference type="EMBL" id="DXAQ01000087">
    <property type="protein sequence ID" value="HIZ89407.1"/>
    <property type="molecule type" value="Genomic_DNA"/>
</dbReference>
<accession>A0A9D2KC28</accession>
<protein>
    <submittedName>
        <fullName evidence="2">Uncharacterized protein</fullName>
    </submittedName>
</protein>
<feature type="signal peptide" evidence="1">
    <location>
        <begin position="1"/>
        <end position="28"/>
    </location>
</feature>
<sequence length="469" mass="54034">MKKFTIFILTFITISAFSALNLSTKSMAAVPGNYETLMENTEIKKITYSCLFDNTKYAYPTCKFVENCEKGSTCFKVNDIDYVSFFMSFNFQAVELLASDYIMNLARSYEKDEKNLQLGYLSELFNPVKRSFYDDDSKNLLFQKMLFTNMQPASFVTKTDNDISIFLSKKDVFLRSTVYPSLKLNGLAYDKSSDMTYLTESSLQYSVYPHAYEVEYVTEWMAQYVGAPELYKNEKNIKAVLDYFETLKKGKDKIEDHSTSALLESEKARPFVFEKKIAAAIKQNKDKSVIMPSLPKQDNHFLNEYLPKYTLEKIEIVEKNGKSEKVLKKYDRNNIAELLISNEDIAGFAYRVDNVPEKSTLSIRFTHSAEAPRYENPGYLKLKNSGLTGIYGKLRKTIVTDLDIDAPYELTSLPYDCIEKVKVADILSKKGVSEKEISTYLSLFKNKDVQCIDSELFMTKVIFLRDFRE</sequence>
<name>A0A9D2KC28_9BACT</name>
<reference evidence="2" key="1">
    <citation type="journal article" date="2021" name="PeerJ">
        <title>Extensive microbial diversity within the chicken gut microbiome revealed by metagenomics and culture.</title>
        <authorList>
            <person name="Gilroy R."/>
            <person name="Ravi A."/>
            <person name="Getino M."/>
            <person name="Pursley I."/>
            <person name="Horton D.L."/>
            <person name="Alikhan N.F."/>
            <person name="Baker D."/>
            <person name="Gharbi K."/>
            <person name="Hall N."/>
            <person name="Watson M."/>
            <person name="Adriaenssens E.M."/>
            <person name="Foster-Nyarko E."/>
            <person name="Jarju S."/>
            <person name="Secka A."/>
            <person name="Antonio M."/>
            <person name="Oren A."/>
            <person name="Chaudhuri R.R."/>
            <person name="La Ragione R."/>
            <person name="Hildebrand F."/>
            <person name="Pallen M.J."/>
        </authorList>
    </citation>
    <scope>NUCLEOTIDE SEQUENCE</scope>
    <source>
        <strain evidence="2">ChiW4-1371</strain>
    </source>
</reference>
<comment type="caution">
    <text evidence="2">The sequence shown here is derived from an EMBL/GenBank/DDBJ whole genome shotgun (WGS) entry which is preliminary data.</text>
</comment>
<evidence type="ECO:0000256" key="1">
    <source>
        <dbReference type="SAM" id="SignalP"/>
    </source>
</evidence>
<keyword evidence="1" id="KW-0732">Signal</keyword>
<dbReference type="AlphaFoldDB" id="A0A9D2KC28"/>
<evidence type="ECO:0000313" key="3">
    <source>
        <dbReference type="Proteomes" id="UP000824176"/>
    </source>
</evidence>
<gene>
    <name evidence="2" type="ORF">H9804_05645</name>
</gene>
<feature type="chain" id="PRO_5039703176" evidence="1">
    <location>
        <begin position="29"/>
        <end position="469"/>
    </location>
</feature>
<organism evidence="2 3">
    <name type="scientific">Candidatus Mucispirillum faecigallinarum</name>
    <dbReference type="NCBI Taxonomy" id="2838699"/>
    <lineage>
        <taxon>Bacteria</taxon>
        <taxon>Pseudomonadati</taxon>
        <taxon>Deferribacterota</taxon>
        <taxon>Deferribacteres</taxon>
        <taxon>Deferribacterales</taxon>
        <taxon>Mucispirillaceae</taxon>
        <taxon>Mucispirillum</taxon>
    </lineage>
</organism>
<reference evidence="2" key="2">
    <citation type="submission" date="2021-04" db="EMBL/GenBank/DDBJ databases">
        <authorList>
            <person name="Gilroy R."/>
        </authorList>
    </citation>
    <scope>NUCLEOTIDE SEQUENCE</scope>
    <source>
        <strain evidence="2">ChiW4-1371</strain>
    </source>
</reference>
<proteinExistence type="predicted"/>
<dbReference type="Proteomes" id="UP000824176">
    <property type="component" value="Unassembled WGS sequence"/>
</dbReference>